<dbReference type="GO" id="GO:0006351">
    <property type="term" value="P:DNA-templated transcription"/>
    <property type="evidence" value="ECO:0007669"/>
    <property type="project" value="InterPro"/>
</dbReference>
<dbReference type="EMBL" id="AJ890364">
    <property type="protein sequence ID" value="CAI65566.1"/>
    <property type="molecule type" value="Genomic_DNA"/>
</dbReference>
<evidence type="ECO:0000313" key="4">
    <source>
        <dbReference type="EMBL" id="CAI65566.1"/>
    </source>
</evidence>
<dbReference type="RefSeq" id="YP_293897.1">
    <property type="nucleotide sequence ID" value="NC_007346.1"/>
</dbReference>
<feature type="domain" description="DNA-directed RNA polymerase RBP11-like dimerisation" evidence="3">
    <location>
        <begin position="4"/>
        <end position="69"/>
    </location>
</feature>
<dbReference type="InterPro" id="IPR009025">
    <property type="entry name" value="RBP11-like_dimer"/>
</dbReference>
<evidence type="ECO:0000313" key="5">
    <source>
        <dbReference type="Proteomes" id="UP000000863"/>
    </source>
</evidence>
<dbReference type="GO" id="GO:0000428">
    <property type="term" value="C:DNA-directed RNA polymerase complex"/>
    <property type="evidence" value="ECO:0007669"/>
    <property type="project" value="UniProtKB-KW"/>
</dbReference>
<proteinExistence type="predicted"/>
<name>Q4A2Z0_EHV8U</name>
<dbReference type="Pfam" id="PF13656">
    <property type="entry name" value="RNA_pol_L_2"/>
    <property type="match status" value="1"/>
</dbReference>
<sequence>MKVYTINGDAHTLANIVSSELMFNNKDASYRVPHPNSRTSQLVLHDGCSNKDLESTCTNLQGILSEMRHELAVKFADDLIHTDEKIFDTLDISYQTANSSIVTDGDIC</sequence>
<dbReference type="Gene3D" id="3.30.1360.10">
    <property type="entry name" value="RNA polymerase, RBP11-like subunit"/>
    <property type="match status" value="1"/>
</dbReference>
<dbReference type="GO" id="GO:0046983">
    <property type="term" value="F:protein dimerization activity"/>
    <property type="evidence" value="ECO:0007669"/>
    <property type="project" value="InterPro"/>
</dbReference>
<evidence type="ECO:0000256" key="1">
    <source>
        <dbReference type="ARBA" id="ARBA00022478"/>
    </source>
</evidence>
<gene>
    <name evidence="4" type="ORF">EhV144</name>
</gene>
<evidence type="ECO:0000256" key="2">
    <source>
        <dbReference type="ARBA" id="ARBA00023163"/>
    </source>
</evidence>
<organismHost>
    <name type="scientific">Emiliania huxleyi</name>
    <name type="common">Coccolithophore</name>
    <name type="synonym">Pontosphaera huxleyi</name>
    <dbReference type="NCBI Taxonomy" id="2903"/>
</organismHost>
<evidence type="ECO:0000259" key="3">
    <source>
        <dbReference type="Pfam" id="PF13656"/>
    </source>
</evidence>
<dbReference type="InterPro" id="IPR036603">
    <property type="entry name" value="RBP11-like"/>
</dbReference>
<organism evidence="4 5">
    <name type="scientific">Emiliania huxleyi virus 86 (isolate United Kingdom/English Channel/1999)</name>
    <name type="common">EhV-86</name>
    <dbReference type="NCBI Taxonomy" id="654925"/>
    <lineage>
        <taxon>Viruses</taxon>
        <taxon>Varidnaviria</taxon>
        <taxon>Bamfordvirae</taxon>
        <taxon>Nucleocytoviricota</taxon>
        <taxon>Megaviricetes</taxon>
        <taxon>Algavirales</taxon>
        <taxon>Phycodnaviridae</taxon>
        <taxon>Coccolithovirus</taxon>
        <taxon>Coccolithovirus huxleyi</taxon>
        <taxon>Emiliania huxleyi virus 86</taxon>
    </lineage>
</organism>
<protein>
    <recommendedName>
        <fullName evidence="3">DNA-directed RNA polymerase RBP11-like dimerisation domain-containing protein</fullName>
    </recommendedName>
</protein>
<dbReference type="SUPFAM" id="SSF55257">
    <property type="entry name" value="RBP11-like subunits of RNA polymerase"/>
    <property type="match status" value="1"/>
</dbReference>
<keyword evidence="5" id="KW-1185">Reference proteome</keyword>
<dbReference type="KEGG" id="vg:3655094"/>
<reference evidence="4 5" key="1">
    <citation type="journal article" date="2005" name="Science">
        <title>Complete genome sequence and lytic phase transcription profile of a Coccolithovirus.</title>
        <authorList>
            <person name="Wilson W.H."/>
            <person name="Schroeder D.C."/>
            <person name="Allen M.J."/>
            <person name="Holden M.T.G."/>
            <person name="Parkhill J."/>
            <person name="Barrell B.G."/>
            <person name="Churcher C."/>
            <person name="Hamlin N."/>
            <person name="Mungall K."/>
            <person name="Norbertczak H."/>
            <person name="Quail M.A."/>
            <person name="Price C."/>
            <person name="Rabbinowitsch E."/>
            <person name="Walker D."/>
            <person name="Craigon M."/>
            <person name="Roy D."/>
            <person name="Ghazal P."/>
        </authorList>
    </citation>
    <scope>NUCLEOTIDE SEQUENCE [LARGE SCALE GENOMIC DNA]</scope>
    <source>
        <strain evidence="5">Isolate United Kingdom/English Channel/1999</strain>
    </source>
</reference>
<dbReference type="GeneID" id="3655094"/>
<accession>Q4A2Z0</accession>
<keyword evidence="1" id="KW-0240">DNA-directed RNA polymerase</keyword>
<keyword evidence="2" id="KW-0804">Transcription</keyword>
<dbReference type="Proteomes" id="UP000000863">
    <property type="component" value="Segment"/>
</dbReference>